<name>A0A8J4V2B9_9MYCE</name>
<feature type="compositionally biased region" description="Basic and acidic residues" evidence="1">
    <location>
        <begin position="287"/>
        <end position="307"/>
    </location>
</feature>
<dbReference type="EMBL" id="AJWJ01000909">
    <property type="protein sequence ID" value="KAF2068609.1"/>
    <property type="molecule type" value="Genomic_DNA"/>
</dbReference>
<dbReference type="GO" id="GO:0005096">
    <property type="term" value="F:GTPase activator activity"/>
    <property type="evidence" value="ECO:0007669"/>
    <property type="project" value="TreeGrafter"/>
</dbReference>
<proteinExistence type="predicted"/>
<dbReference type="PANTHER" id="PTHR47219:SF15">
    <property type="entry name" value="TBC1 DOMAIN FAMILY MEMBER 12 ISOFORM X1"/>
    <property type="match status" value="1"/>
</dbReference>
<dbReference type="SMART" id="SM00164">
    <property type="entry name" value="TBC"/>
    <property type="match status" value="1"/>
</dbReference>
<dbReference type="SMART" id="SM00256">
    <property type="entry name" value="FBOX"/>
    <property type="match status" value="1"/>
</dbReference>
<comment type="caution">
    <text evidence="3">The sequence shown here is derived from an EMBL/GenBank/DDBJ whole genome shotgun (WGS) entry which is preliminary data.</text>
</comment>
<dbReference type="SUPFAM" id="SSF81383">
    <property type="entry name" value="F-box domain"/>
    <property type="match status" value="1"/>
</dbReference>
<dbReference type="GO" id="GO:0016192">
    <property type="term" value="P:vesicle-mediated transport"/>
    <property type="evidence" value="ECO:0007669"/>
    <property type="project" value="UniProtKB-ARBA"/>
</dbReference>
<evidence type="ECO:0000256" key="1">
    <source>
        <dbReference type="SAM" id="MobiDB-lite"/>
    </source>
</evidence>
<dbReference type="InterPro" id="IPR001810">
    <property type="entry name" value="F-box_dom"/>
</dbReference>
<accession>A0A8J4V2B9</accession>
<feature type="domain" description="Rab-GAP TBC" evidence="2">
    <location>
        <begin position="338"/>
        <end position="536"/>
    </location>
</feature>
<dbReference type="InterPro" id="IPR000195">
    <property type="entry name" value="Rab-GAP-TBC_dom"/>
</dbReference>
<dbReference type="AlphaFoldDB" id="A0A8J4V2B9"/>
<evidence type="ECO:0000313" key="3">
    <source>
        <dbReference type="EMBL" id="KAF2068609.1"/>
    </source>
</evidence>
<feature type="compositionally biased region" description="Low complexity" evidence="1">
    <location>
        <begin position="214"/>
        <end position="274"/>
    </location>
</feature>
<dbReference type="GO" id="GO:0005773">
    <property type="term" value="C:vacuole"/>
    <property type="evidence" value="ECO:0007669"/>
    <property type="project" value="UniProtKB-ARBA"/>
</dbReference>
<sequence length="607" mass="68613">MSILLNKLSNTFEKSGSASNSPKGARTPPQPTTPSSHRHTNGHHQTPPPPQQQQQQHFIGRKPVITTRRLFSLSELVGTDLTLLIDDHLMIRIFSLLTYQELFIVKRVCSRWKPLCENKCIYKDLDMQSFIVNCRILPNQILNTFISTLSMSHDELDALKMVCRDMPRITFNNSNNNNNNNSLNSNNEAPFGSIDFNSSNNNNNSISLPSSPTIHASISSSNSNSFLSHHNSLNSTNGSNKHLRVSSLDESSLTNSSSSIGSTSSSTTTTTTGSYMVDHTTPNGGRKHSDKELKKKEKQRKEREKRLEDSIKVWTEDVIPNWDKRKGTKKARELVCQGIPSLVRSKVWPLLIGNDLNITPELFSIFGARAERAKQRTESNSLGREGTVSLIHLDLPRTFPMLSIFQDDGPLHQSLANILEAYVCYRPDVGYVQGMSYLAAVFLLILDEFNAFVCLTNFLNNPCYMAFYTMNLNQMEVYMKAMDSLMFTHIPKIHRHLKELGIQPDVFMIDWVLTVFSKSLPLDVASHVWDTIFLDGEIVIFQTALGILKTYSKELENGDFDLCMTLLTHLPTDIDEDELFQNINSFTINPKLFDKIILNNTNSNNKN</sequence>
<evidence type="ECO:0000313" key="4">
    <source>
        <dbReference type="Proteomes" id="UP000695562"/>
    </source>
</evidence>
<dbReference type="InterPro" id="IPR035969">
    <property type="entry name" value="Rab-GAP_TBC_sf"/>
</dbReference>
<dbReference type="FunFam" id="1.10.472.80:FF:000006">
    <property type="entry name" value="TBC1 domain family member 14"/>
    <property type="match status" value="1"/>
</dbReference>
<gene>
    <name evidence="3" type="ORF">CYY_010066</name>
</gene>
<feature type="region of interest" description="Disordered" evidence="1">
    <location>
        <begin position="1"/>
        <end position="55"/>
    </location>
</feature>
<dbReference type="Gene3D" id="3.80.10.10">
    <property type="entry name" value="Ribonuclease Inhibitor"/>
    <property type="match status" value="1"/>
</dbReference>
<dbReference type="GO" id="GO:0031410">
    <property type="term" value="C:cytoplasmic vesicle"/>
    <property type="evidence" value="ECO:0007669"/>
    <property type="project" value="UniProtKB-ARBA"/>
</dbReference>
<evidence type="ECO:0000259" key="2">
    <source>
        <dbReference type="PROSITE" id="PS50086"/>
    </source>
</evidence>
<dbReference type="InterPro" id="IPR050302">
    <property type="entry name" value="Rab_GAP_TBC_domain"/>
</dbReference>
<dbReference type="SUPFAM" id="SSF47923">
    <property type="entry name" value="Ypt/Rab-GAP domain of gyp1p"/>
    <property type="match status" value="2"/>
</dbReference>
<dbReference type="PROSITE" id="PS50086">
    <property type="entry name" value="TBC_RABGAP"/>
    <property type="match status" value="1"/>
</dbReference>
<dbReference type="Gene3D" id="1.10.10.750">
    <property type="entry name" value="Ypt/Rab-GAP domain of gyp1p, domain 1"/>
    <property type="match status" value="1"/>
</dbReference>
<dbReference type="Gene3D" id="1.10.8.270">
    <property type="entry name" value="putative rabgap domain of human tbc1 domain family member 14 like domains"/>
    <property type="match status" value="1"/>
</dbReference>
<protein>
    <recommendedName>
        <fullName evidence="2">Rab-GAP TBC domain-containing protein</fullName>
    </recommendedName>
</protein>
<dbReference type="InterPro" id="IPR032675">
    <property type="entry name" value="LRR_dom_sf"/>
</dbReference>
<dbReference type="Pfam" id="PF00566">
    <property type="entry name" value="RabGAP-TBC"/>
    <property type="match status" value="1"/>
</dbReference>
<dbReference type="Gene3D" id="1.10.472.80">
    <property type="entry name" value="Ypt/Rab-GAP domain of gyp1p, domain 3"/>
    <property type="match status" value="1"/>
</dbReference>
<dbReference type="GO" id="GO:0031267">
    <property type="term" value="F:small GTPase binding"/>
    <property type="evidence" value="ECO:0007669"/>
    <property type="project" value="TreeGrafter"/>
</dbReference>
<keyword evidence="4" id="KW-1185">Reference proteome</keyword>
<organism evidence="3 4">
    <name type="scientific">Polysphondylium violaceum</name>
    <dbReference type="NCBI Taxonomy" id="133409"/>
    <lineage>
        <taxon>Eukaryota</taxon>
        <taxon>Amoebozoa</taxon>
        <taxon>Evosea</taxon>
        <taxon>Eumycetozoa</taxon>
        <taxon>Dictyostelia</taxon>
        <taxon>Dictyosteliales</taxon>
        <taxon>Dictyosteliaceae</taxon>
        <taxon>Polysphondylium</taxon>
    </lineage>
</organism>
<dbReference type="Proteomes" id="UP000695562">
    <property type="component" value="Unassembled WGS sequence"/>
</dbReference>
<reference evidence="3" key="1">
    <citation type="submission" date="2020-01" db="EMBL/GenBank/DDBJ databases">
        <title>Development of genomics and gene disruption for Polysphondylium violaceum indicates a role for the polyketide synthase stlB in stalk morphogenesis.</title>
        <authorList>
            <person name="Narita B."/>
            <person name="Kawabe Y."/>
            <person name="Kin K."/>
            <person name="Saito T."/>
            <person name="Gibbs R."/>
            <person name="Kuspa A."/>
            <person name="Muzny D."/>
            <person name="Queller D."/>
            <person name="Richards S."/>
            <person name="Strassman J."/>
            <person name="Sucgang R."/>
            <person name="Worley K."/>
            <person name="Schaap P."/>
        </authorList>
    </citation>
    <scope>NUCLEOTIDE SEQUENCE</scope>
    <source>
        <strain evidence="3">QSvi11</strain>
    </source>
</reference>
<dbReference type="Pfam" id="PF12937">
    <property type="entry name" value="F-box-like"/>
    <property type="match status" value="1"/>
</dbReference>
<feature type="compositionally biased region" description="Polar residues" evidence="1">
    <location>
        <begin position="7"/>
        <end position="22"/>
    </location>
</feature>
<dbReference type="OrthoDB" id="294251at2759"/>
<dbReference type="FunFam" id="1.10.8.270:FF:000008">
    <property type="entry name" value="Putative TBC1 domain family member 14"/>
    <property type="match status" value="1"/>
</dbReference>
<dbReference type="PANTHER" id="PTHR47219">
    <property type="entry name" value="RAB GTPASE-ACTIVATING PROTEIN 1-LIKE"/>
    <property type="match status" value="1"/>
</dbReference>
<dbReference type="InterPro" id="IPR036047">
    <property type="entry name" value="F-box-like_dom_sf"/>
</dbReference>
<feature type="region of interest" description="Disordered" evidence="1">
    <location>
        <begin position="214"/>
        <end position="307"/>
    </location>
</feature>